<dbReference type="InterPro" id="IPR016467">
    <property type="entry name" value="DNA_recomb/repair_RecA-like"/>
</dbReference>
<dbReference type="PIRSF" id="PIRSF005856">
    <property type="entry name" value="Rad51"/>
    <property type="match status" value="1"/>
</dbReference>
<comment type="caution">
    <text evidence="9">The sequence shown here is derived from an EMBL/GenBank/DDBJ whole genome shotgun (WGS) entry which is preliminary data.</text>
</comment>
<dbReference type="Gene3D" id="3.40.50.300">
    <property type="entry name" value="P-loop containing nucleotide triphosphate hydrolases"/>
    <property type="match status" value="2"/>
</dbReference>
<evidence type="ECO:0000256" key="5">
    <source>
        <dbReference type="ARBA" id="ARBA00023204"/>
    </source>
</evidence>
<proteinExistence type="predicted"/>
<dbReference type="PROSITE" id="PS50162">
    <property type="entry name" value="RECA_2"/>
    <property type="match status" value="1"/>
</dbReference>
<dbReference type="GO" id="GO:0006281">
    <property type="term" value="P:DNA repair"/>
    <property type="evidence" value="ECO:0007669"/>
    <property type="project" value="UniProtKB-KW"/>
</dbReference>
<evidence type="ECO:0000256" key="4">
    <source>
        <dbReference type="ARBA" id="ARBA00022840"/>
    </source>
</evidence>
<dbReference type="InterPro" id="IPR052093">
    <property type="entry name" value="HR_Repair_Mediator"/>
</dbReference>
<dbReference type="InterPro" id="IPR020588">
    <property type="entry name" value="RecA_ATP-bd"/>
</dbReference>
<feature type="domain" description="RecA family profile 1" evidence="8">
    <location>
        <begin position="141"/>
        <end position="277"/>
    </location>
</feature>
<evidence type="ECO:0000313" key="10">
    <source>
        <dbReference type="Proteomes" id="UP001605036"/>
    </source>
</evidence>
<dbReference type="PANTHER" id="PTHR46239">
    <property type="entry name" value="DNA REPAIR PROTEIN RAD51 HOMOLOG 3 RAD51C"/>
    <property type="match status" value="1"/>
</dbReference>
<dbReference type="Proteomes" id="UP001605036">
    <property type="component" value="Unassembled WGS sequence"/>
</dbReference>
<sequence>MTDNLRQFAKSKHLAYVVHVSTAENIFSVDIMLITFVSFSHFRGLEDRFGWWQEEEVLMDVVTLPLPPSLRSKLHAAGYTTIDCNVSPVQLARDVSITHEEALGIIKLVPSFNSSRDGLGFSSTGDFCGQNAWDLLRNEKARRRIVTSCQELDGILGSGVCTKEVTEICGVPGVGKTQLGIQLAINVQIPMALGGLGGHAVYIDGGITQQVAVINSMEKFMAEHSEVRLIVIDSVTFHFRQGFDDMALRTRLLSTLSQKLMALAQQHDLAVVVVNQVTNKITSEGSEVVPALGESWSHACTNRLILYWNDGQRFASLFKSPSRPNATAAYDVSAQGITDAAQTSKKAKYM</sequence>
<evidence type="ECO:0000256" key="6">
    <source>
        <dbReference type="ARBA" id="ARBA00023242"/>
    </source>
</evidence>
<dbReference type="PANTHER" id="PTHR46239:SF1">
    <property type="entry name" value="DNA REPAIR PROTEIN RAD51 HOMOLOG 3"/>
    <property type="match status" value="1"/>
</dbReference>
<keyword evidence="6" id="KW-0539">Nucleus</keyword>
<keyword evidence="2" id="KW-0547">Nucleotide-binding</keyword>
<protein>
    <recommendedName>
        <fullName evidence="7">DNA repair protein RAD51 homolog 3</fullName>
    </recommendedName>
</protein>
<dbReference type="CDD" id="cd19492">
    <property type="entry name" value="Rad51C"/>
    <property type="match status" value="1"/>
</dbReference>
<dbReference type="InterPro" id="IPR013632">
    <property type="entry name" value="Rad51_C"/>
</dbReference>
<dbReference type="EMBL" id="JBHFFA010000008">
    <property type="protein sequence ID" value="KAL2609133.1"/>
    <property type="molecule type" value="Genomic_DNA"/>
</dbReference>
<evidence type="ECO:0000313" key="9">
    <source>
        <dbReference type="EMBL" id="KAL2609133.1"/>
    </source>
</evidence>
<accession>A0ABD1XNN0</accession>
<reference evidence="9 10" key="1">
    <citation type="submission" date="2024-09" db="EMBL/GenBank/DDBJ databases">
        <title>Chromosome-scale assembly of Riccia fluitans.</title>
        <authorList>
            <person name="Paukszto L."/>
            <person name="Sawicki J."/>
            <person name="Karawczyk K."/>
            <person name="Piernik-Szablinska J."/>
            <person name="Szczecinska M."/>
            <person name="Mazdziarz M."/>
        </authorList>
    </citation>
    <scope>NUCLEOTIDE SEQUENCE [LARGE SCALE GENOMIC DNA]</scope>
    <source>
        <strain evidence="9">Rf_01</strain>
        <tissue evidence="9">Aerial parts of the thallus</tissue>
    </source>
</reference>
<dbReference type="InterPro" id="IPR027417">
    <property type="entry name" value="P-loop_NTPase"/>
</dbReference>
<dbReference type="AlphaFoldDB" id="A0ABD1XNN0"/>
<evidence type="ECO:0000256" key="2">
    <source>
        <dbReference type="ARBA" id="ARBA00022741"/>
    </source>
</evidence>
<keyword evidence="5" id="KW-0234">DNA repair</keyword>
<keyword evidence="10" id="KW-1185">Reference proteome</keyword>
<keyword evidence="3" id="KW-0227">DNA damage</keyword>
<dbReference type="SUPFAM" id="SSF52540">
    <property type="entry name" value="P-loop containing nucleoside triphosphate hydrolases"/>
    <property type="match status" value="1"/>
</dbReference>
<dbReference type="Pfam" id="PF08423">
    <property type="entry name" value="Rad51"/>
    <property type="match status" value="2"/>
</dbReference>
<gene>
    <name evidence="9" type="ORF">R1flu_027706</name>
</gene>
<dbReference type="SMART" id="SM00382">
    <property type="entry name" value="AAA"/>
    <property type="match status" value="1"/>
</dbReference>
<evidence type="ECO:0000256" key="3">
    <source>
        <dbReference type="ARBA" id="ARBA00022763"/>
    </source>
</evidence>
<evidence type="ECO:0000256" key="1">
    <source>
        <dbReference type="ARBA" id="ARBA00004123"/>
    </source>
</evidence>
<comment type="subcellular location">
    <subcellularLocation>
        <location evidence="1">Nucleus</location>
    </subcellularLocation>
</comment>
<name>A0ABD1XNN0_9MARC</name>
<dbReference type="InterPro" id="IPR003593">
    <property type="entry name" value="AAA+_ATPase"/>
</dbReference>
<dbReference type="GO" id="GO:0005634">
    <property type="term" value="C:nucleus"/>
    <property type="evidence" value="ECO:0007669"/>
    <property type="project" value="UniProtKB-SubCell"/>
</dbReference>
<organism evidence="9 10">
    <name type="scientific">Riccia fluitans</name>
    <dbReference type="NCBI Taxonomy" id="41844"/>
    <lineage>
        <taxon>Eukaryota</taxon>
        <taxon>Viridiplantae</taxon>
        <taxon>Streptophyta</taxon>
        <taxon>Embryophyta</taxon>
        <taxon>Marchantiophyta</taxon>
        <taxon>Marchantiopsida</taxon>
        <taxon>Marchantiidae</taxon>
        <taxon>Marchantiales</taxon>
        <taxon>Ricciaceae</taxon>
        <taxon>Riccia</taxon>
    </lineage>
</organism>
<evidence type="ECO:0000259" key="8">
    <source>
        <dbReference type="PROSITE" id="PS50162"/>
    </source>
</evidence>
<dbReference type="GO" id="GO:0005524">
    <property type="term" value="F:ATP binding"/>
    <property type="evidence" value="ECO:0007669"/>
    <property type="project" value="UniProtKB-KW"/>
</dbReference>
<evidence type="ECO:0000256" key="7">
    <source>
        <dbReference type="ARBA" id="ARBA00040674"/>
    </source>
</evidence>
<keyword evidence="4" id="KW-0067">ATP-binding</keyword>